<dbReference type="SUPFAM" id="SSF52172">
    <property type="entry name" value="CheY-like"/>
    <property type="match status" value="1"/>
</dbReference>
<dbReference type="InterPro" id="IPR052162">
    <property type="entry name" value="Sensor_kinase/Photoreceptor"/>
</dbReference>
<dbReference type="PROSITE" id="PS50109">
    <property type="entry name" value="HIS_KIN"/>
    <property type="match status" value="1"/>
</dbReference>
<dbReference type="Proteomes" id="UP001597400">
    <property type="component" value="Unassembled WGS sequence"/>
</dbReference>
<dbReference type="Gene3D" id="3.30.450.20">
    <property type="entry name" value="PAS domain"/>
    <property type="match status" value="3"/>
</dbReference>
<dbReference type="InterPro" id="IPR001789">
    <property type="entry name" value="Sig_transdc_resp-reg_receiver"/>
</dbReference>
<feature type="domain" description="Response regulatory" evidence="9">
    <location>
        <begin position="836"/>
        <end position="946"/>
    </location>
</feature>
<feature type="domain" description="PAS" evidence="10">
    <location>
        <begin position="308"/>
        <end position="361"/>
    </location>
</feature>
<dbReference type="PANTHER" id="PTHR43304">
    <property type="entry name" value="PHYTOCHROME-LIKE PROTEIN CPH1"/>
    <property type="match status" value="1"/>
</dbReference>
<evidence type="ECO:0000256" key="6">
    <source>
        <dbReference type="PROSITE-ProRule" id="PRU00169"/>
    </source>
</evidence>
<dbReference type="Gene3D" id="3.40.50.2300">
    <property type="match status" value="1"/>
</dbReference>
<evidence type="ECO:0000259" key="9">
    <source>
        <dbReference type="PROSITE" id="PS50110"/>
    </source>
</evidence>
<dbReference type="InterPro" id="IPR003594">
    <property type="entry name" value="HATPase_dom"/>
</dbReference>
<dbReference type="SMART" id="SM00448">
    <property type="entry name" value="REC"/>
    <property type="match status" value="1"/>
</dbReference>
<dbReference type="Pfam" id="PF00512">
    <property type="entry name" value="HisKA"/>
    <property type="match status" value="1"/>
</dbReference>
<dbReference type="PANTHER" id="PTHR43304:SF1">
    <property type="entry name" value="PAC DOMAIN-CONTAINING PROTEIN"/>
    <property type="match status" value="1"/>
</dbReference>
<dbReference type="Gene3D" id="3.30.450.40">
    <property type="match status" value="1"/>
</dbReference>
<evidence type="ECO:0000256" key="2">
    <source>
        <dbReference type="ARBA" id="ARBA00012438"/>
    </source>
</evidence>
<keyword evidence="4" id="KW-0808">Transferase</keyword>
<dbReference type="NCBIfam" id="TIGR00229">
    <property type="entry name" value="sensory_box"/>
    <property type="match status" value="3"/>
</dbReference>
<keyword evidence="3 6" id="KW-0597">Phosphoprotein</keyword>
<accession>A0ABW4TW30</accession>
<dbReference type="InterPro" id="IPR003661">
    <property type="entry name" value="HisK_dim/P_dom"/>
</dbReference>
<keyword evidence="13" id="KW-1185">Reference proteome</keyword>
<dbReference type="SUPFAM" id="SSF55874">
    <property type="entry name" value="ATPase domain of HSP90 chaperone/DNA topoisomerase II/histidine kinase"/>
    <property type="match status" value="1"/>
</dbReference>
<dbReference type="SUPFAM" id="SSF55781">
    <property type="entry name" value="GAF domain-like"/>
    <property type="match status" value="1"/>
</dbReference>
<dbReference type="Pfam" id="PF08447">
    <property type="entry name" value="PAS_3"/>
    <property type="match status" value="1"/>
</dbReference>
<feature type="domain" description="PAC" evidence="11">
    <location>
        <begin position="388"/>
        <end position="439"/>
    </location>
</feature>
<dbReference type="Gene3D" id="1.10.287.130">
    <property type="match status" value="1"/>
</dbReference>
<dbReference type="RefSeq" id="WP_380927590.1">
    <property type="nucleotide sequence ID" value="NZ_JBHUGS010000001.1"/>
</dbReference>
<sequence length="949" mass="103702">MTDAGQTGAETQTPWWHAPRPNDGPRVAALLACGILDTPPERDFDDLAALAADICDTPIALVSFVEQERQWFKATVGFDVRETAAGDSFCIHAIAADDLLIVPDTLLDPRFIDNALVKQMGLRFYAGMPLRTADGHIIGTICVLDRRPRTLDPLQIRALERLARQVMRLIDLRRALRTQTEADARFRNMADHSPVMMWVTDAEGRCTYLNRLWYDYTGQTEEQALGFGWLDATHPDDRAMAERTFVDANSGRVPFRVEYRLRRADGEYRYAIDAAAPRFGADGAWLGFVGSVIDIDERREAEQALRDSEAYTRLLLDSTAEGFYAVDTEGRTTLCNPAFLAMLGFASEDAVIGHSLHDVIHHSRADGSSYPASECPILRCARDGQPSQVLDELFFRIDGTAMPVEYRAHPIVRDGRVEGAVCTFVDVTARRAAEAALRESEANLRALNIDLERRVIDRARQRGRTWVVTPDLLCVIDAEGLFEAVNPAWELLLGWTERELVGRSAFDLIHPDDVADARRALVELGEDKPLAGYENRQRHRDGGYRWLSWTVVPEDGLYYCIARDVTRDKARQAELEQAQDALRQSQKLEAMGQLTGGVAHDFNNLLTPIIGGLDMLQRHGFGTARQQRLIAGAMQSAERAQTLVQRLLAFARRQPLKTAAIDLGELIDGMVDLITSTSGPQVRLVVDVAPDVPAATADANQVEMAILNLAVNARDAMPDGGTLTIAASPETVGPGHRSGLPPADYVRLCVSDTGTGMDEATIARAIEPFFSTKGIGKGTGLGLSMVHGLAAQLGGALTIVSRRGQGTRIELWLPISAETIAAPLSITGRGPNATGNALVIDDEDFVRLSTADMLADLGYKVTEAASAEEGLALLSAGRPIDLVVTDHLMPGMTGVALARTVRTRWPHVPVLIVSGYAEVESLDPDLPRLAKPFRQAELFAAVSALTEGD</sequence>
<evidence type="ECO:0000313" key="12">
    <source>
        <dbReference type="EMBL" id="MFD1949887.1"/>
    </source>
</evidence>
<dbReference type="InterPro" id="IPR013655">
    <property type="entry name" value="PAS_fold_3"/>
</dbReference>
<dbReference type="InterPro" id="IPR000014">
    <property type="entry name" value="PAS"/>
</dbReference>
<dbReference type="CDD" id="cd00082">
    <property type="entry name" value="HisKA"/>
    <property type="match status" value="1"/>
</dbReference>
<dbReference type="PROSITE" id="PS50113">
    <property type="entry name" value="PAC"/>
    <property type="match status" value="2"/>
</dbReference>
<comment type="caution">
    <text evidence="12">The sequence shown here is derived from an EMBL/GenBank/DDBJ whole genome shotgun (WGS) entry which is preliminary data.</text>
</comment>
<dbReference type="InterPro" id="IPR013656">
    <property type="entry name" value="PAS_4"/>
</dbReference>
<dbReference type="PRINTS" id="PR00344">
    <property type="entry name" value="BCTRLSENSOR"/>
</dbReference>
<dbReference type="Pfam" id="PF08448">
    <property type="entry name" value="PAS_4"/>
    <property type="match status" value="1"/>
</dbReference>
<dbReference type="InterPro" id="IPR001610">
    <property type="entry name" value="PAC"/>
</dbReference>
<dbReference type="PROSITE" id="PS50112">
    <property type="entry name" value="PAS"/>
    <property type="match status" value="3"/>
</dbReference>
<feature type="domain" description="PAS" evidence="10">
    <location>
        <begin position="182"/>
        <end position="252"/>
    </location>
</feature>
<dbReference type="InterPro" id="IPR029016">
    <property type="entry name" value="GAF-like_dom_sf"/>
</dbReference>
<dbReference type="Gene3D" id="3.30.565.10">
    <property type="entry name" value="Histidine kinase-like ATPase, C-terminal domain"/>
    <property type="match status" value="1"/>
</dbReference>
<dbReference type="SMART" id="SM00091">
    <property type="entry name" value="PAS"/>
    <property type="match status" value="3"/>
</dbReference>
<protein>
    <recommendedName>
        <fullName evidence="2">histidine kinase</fullName>
        <ecNumber evidence="2">2.7.13.3</ecNumber>
    </recommendedName>
</protein>
<evidence type="ECO:0000256" key="1">
    <source>
        <dbReference type="ARBA" id="ARBA00000085"/>
    </source>
</evidence>
<feature type="region of interest" description="Disordered" evidence="7">
    <location>
        <begin position="1"/>
        <end position="21"/>
    </location>
</feature>
<dbReference type="InterPro" id="IPR036890">
    <property type="entry name" value="HATPase_C_sf"/>
</dbReference>
<dbReference type="InterPro" id="IPR000700">
    <property type="entry name" value="PAS-assoc_C"/>
</dbReference>
<dbReference type="SMART" id="SM00065">
    <property type="entry name" value="GAF"/>
    <property type="match status" value="1"/>
</dbReference>
<evidence type="ECO:0000259" key="11">
    <source>
        <dbReference type="PROSITE" id="PS50113"/>
    </source>
</evidence>
<keyword evidence="5" id="KW-0418">Kinase</keyword>
<dbReference type="InterPro" id="IPR035965">
    <property type="entry name" value="PAS-like_dom_sf"/>
</dbReference>
<dbReference type="Pfam" id="PF00072">
    <property type="entry name" value="Response_reg"/>
    <property type="match status" value="1"/>
</dbReference>
<dbReference type="Pfam" id="PF02518">
    <property type="entry name" value="HATPase_c"/>
    <property type="match status" value="1"/>
</dbReference>
<dbReference type="InterPro" id="IPR004358">
    <property type="entry name" value="Sig_transdc_His_kin-like_C"/>
</dbReference>
<dbReference type="SUPFAM" id="SSF55785">
    <property type="entry name" value="PYP-like sensor domain (PAS domain)"/>
    <property type="match status" value="3"/>
</dbReference>
<feature type="domain" description="Histidine kinase" evidence="8">
    <location>
        <begin position="597"/>
        <end position="817"/>
    </location>
</feature>
<evidence type="ECO:0000259" key="10">
    <source>
        <dbReference type="PROSITE" id="PS50112"/>
    </source>
</evidence>
<dbReference type="SUPFAM" id="SSF47384">
    <property type="entry name" value="Homodimeric domain of signal transducing histidine kinase"/>
    <property type="match status" value="1"/>
</dbReference>
<dbReference type="InterPro" id="IPR005467">
    <property type="entry name" value="His_kinase_dom"/>
</dbReference>
<dbReference type="Pfam" id="PF00989">
    <property type="entry name" value="PAS"/>
    <property type="match status" value="1"/>
</dbReference>
<dbReference type="InterPro" id="IPR036097">
    <property type="entry name" value="HisK_dim/P_sf"/>
</dbReference>
<feature type="domain" description="PAC" evidence="11">
    <location>
        <begin position="255"/>
        <end position="307"/>
    </location>
</feature>
<dbReference type="InterPro" id="IPR003018">
    <property type="entry name" value="GAF"/>
</dbReference>
<evidence type="ECO:0000256" key="3">
    <source>
        <dbReference type="ARBA" id="ARBA00022553"/>
    </source>
</evidence>
<dbReference type="SMART" id="SM00387">
    <property type="entry name" value="HATPase_c"/>
    <property type="match status" value="1"/>
</dbReference>
<dbReference type="InterPro" id="IPR013767">
    <property type="entry name" value="PAS_fold"/>
</dbReference>
<evidence type="ECO:0000313" key="13">
    <source>
        <dbReference type="Proteomes" id="UP001597400"/>
    </source>
</evidence>
<comment type="catalytic activity">
    <reaction evidence="1">
        <text>ATP + protein L-histidine = ADP + protein N-phospho-L-histidine.</text>
        <dbReference type="EC" id="2.7.13.3"/>
    </reaction>
</comment>
<dbReference type="EC" id="2.7.13.3" evidence="2"/>
<feature type="compositionally biased region" description="Polar residues" evidence="7">
    <location>
        <begin position="1"/>
        <end position="14"/>
    </location>
</feature>
<reference evidence="13" key="1">
    <citation type="journal article" date="2019" name="Int. J. Syst. Evol. Microbiol.">
        <title>The Global Catalogue of Microorganisms (GCM) 10K type strain sequencing project: providing services to taxonomists for standard genome sequencing and annotation.</title>
        <authorList>
            <consortium name="The Broad Institute Genomics Platform"/>
            <consortium name="The Broad Institute Genome Sequencing Center for Infectious Disease"/>
            <person name="Wu L."/>
            <person name="Ma J."/>
        </authorList>
    </citation>
    <scope>NUCLEOTIDE SEQUENCE [LARGE SCALE GENOMIC DNA]</scope>
    <source>
        <strain evidence="13">CGMCC 1.12702</strain>
    </source>
</reference>
<dbReference type="InterPro" id="IPR011006">
    <property type="entry name" value="CheY-like_superfamily"/>
</dbReference>
<feature type="modified residue" description="4-aspartylphosphate" evidence="6">
    <location>
        <position position="886"/>
    </location>
</feature>
<dbReference type="SMART" id="SM00388">
    <property type="entry name" value="HisKA"/>
    <property type="match status" value="1"/>
</dbReference>
<evidence type="ECO:0000256" key="5">
    <source>
        <dbReference type="ARBA" id="ARBA00022777"/>
    </source>
</evidence>
<name>A0ABW4TW30_9SPHN</name>
<dbReference type="CDD" id="cd00130">
    <property type="entry name" value="PAS"/>
    <property type="match status" value="3"/>
</dbReference>
<dbReference type="EMBL" id="JBHUGS010000001">
    <property type="protein sequence ID" value="MFD1949887.1"/>
    <property type="molecule type" value="Genomic_DNA"/>
</dbReference>
<dbReference type="Pfam" id="PF01590">
    <property type="entry name" value="GAF"/>
    <property type="match status" value="1"/>
</dbReference>
<dbReference type="PROSITE" id="PS50110">
    <property type="entry name" value="RESPONSE_REGULATORY"/>
    <property type="match status" value="1"/>
</dbReference>
<gene>
    <name evidence="12" type="ORF">ACFSGX_03770</name>
</gene>
<proteinExistence type="predicted"/>
<evidence type="ECO:0000256" key="4">
    <source>
        <dbReference type="ARBA" id="ARBA00022679"/>
    </source>
</evidence>
<evidence type="ECO:0000256" key="7">
    <source>
        <dbReference type="SAM" id="MobiDB-lite"/>
    </source>
</evidence>
<evidence type="ECO:0000259" key="8">
    <source>
        <dbReference type="PROSITE" id="PS50109"/>
    </source>
</evidence>
<organism evidence="12 13">
    <name type="scientific">Sphingomonas arantia</name>
    <dbReference type="NCBI Taxonomy" id="1460676"/>
    <lineage>
        <taxon>Bacteria</taxon>
        <taxon>Pseudomonadati</taxon>
        <taxon>Pseudomonadota</taxon>
        <taxon>Alphaproteobacteria</taxon>
        <taxon>Sphingomonadales</taxon>
        <taxon>Sphingomonadaceae</taxon>
        <taxon>Sphingomonas</taxon>
    </lineage>
</organism>
<feature type="domain" description="PAS" evidence="10">
    <location>
        <begin position="475"/>
        <end position="528"/>
    </location>
</feature>
<dbReference type="SMART" id="SM00086">
    <property type="entry name" value="PAC"/>
    <property type="match status" value="3"/>
</dbReference>